<dbReference type="GO" id="GO:0017017">
    <property type="term" value="F:MAP kinase tyrosine/serine/threonine phosphatase activity"/>
    <property type="evidence" value="ECO:0007669"/>
    <property type="project" value="InterPro"/>
</dbReference>
<comment type="similarity">
    <text evidence="1">Belongs to the protein-tyrosine phosphatase family. Non-receptor class dual specificity subfamily.</text>
</comment>
<dbReference type="GO" id="GO:0005737">
    <property type="term" value="C:cytoplasm"/>
    <property type="evidence" value="ECO:0007669"/>
    <property type="project" value="TreeGrafter"/>
</dbReference>
<evidence type="ECO:0000259" key="7">
    <source>
        <dbReference type="PROSITE" id="PS50054"/>
    </source>
</evidence>
<feature type="domain" description="Tyrosine-protein phosphatase" evidence="7">
    <location>
        <begin position="39"/>
        <end position="179"/>
    </location>
</feature>
<evidence type="ECO:0000256" key="3">
    <source>
        <dbReference type="ARBA" id="ARBA00022912"/>
    </source>
</evidence>
<reference evidence="9" key="3">
    <citation type="submission" date="2025-09" db="UniProtKB">
        <authorList>
            <consortium name="Ensembl"/>
        </authorList>
    </citation>
    <scope>IDENTIFICATION</scope>
</reference>
<evidence type="ECO:0000256" key="5">
    <source>
        <dbReference type="ARBA" id="ARBA00048336"/>
    </source>
</evidence>
<keyword evidence="6" id="KW-0472">Membrane</keyword>
<keyword evidence="2" id="KW-0378">Hydrolase</keyword>
<dbReference type="PRINTS" id="PR01908">
    <property type="entry name" value="ADSPHPHTASE"/>
</dbReference>
<comment type="catalytic activity">
    <reaction evidence="4">
        <text>O-phospho-L-seryl-[protein] + H2O = L-seryl-[protein] + phosphate</text>
        <dbReference type="Rhea" id="RHEA:20629"/>
        <dbReference type="Rhea" id="RHEA-COMP:9863"/>
        <dbReference type="Rhea" id="RHEA-COMP:11604"/>
        <dbReference type="ChEBI" id="CHEBI:15377"/>
        <dbReference type="ChEBI" id="CHEBI:29999"/>
        <dbReference type="ChEBI" id="CHEBI:43474"/>
        <dbReference type="ChEBI" id="CHEBI:83421"/>
        <dbReference type="EC" id="3.1.3.16"/>
    </reaction>
</comment>
<comment type="catalytic activity">
    <reaction evidence="5">
        <text>O-phospho-L-threonyl-[protein] + H2O = L-threonyl-[protein] + phosphate</text>
        <dbReference type="Rhea" id="RHEA:47004"/>
        <dbReference type="Rhea" id="RHEA-COMP:11060"/>
        <dbReference type="Rhea" id="RHEA-COMP:11605"/>
        <dbReference type="ChEBI" id="CHEBI:15377"/>
        <dbReference type="ChEBI" id="CHEBI:30013"/>
        <dbReference type="ChEBI" id="CHEBI:43474"/>
        <dbReference type="ChEBI" id="CHEBI:61977"/>
        <dbReference type="EC" id="3.1.3.16"/>
    </reaction>
</comment>
<organism evidence="9 10">
    <name type="scientific">Myripristis murdjan</name>
    <name type="common">pinecone soldierfish</name>
    <dbReference type="NCBI Taxonomy" id="586833"/>
    <lineage>
        <taxon>Eukaryota</taxon>
        <taxon>Metazoa</taxon>
        <taxon>Chordata</taxon>
        <taxon>Craniata</taxon>
        <taxon>Vertebrata</taxon>
        <taxon>Euteleostomi</taxon>
        <taxon>Actinopterygii</taxon>
        <taxon>Neopterygii</taxon>
        <taxon>Teleostei</taxon>
        <taxon>Neoteleostei</taxon>
        <taxon>Acanthomorphata</taxon>
        <taxon>Holocentriformes</taxon>
        <taxon>Holocentridae</taxon>
        <taxon>Myripristis</taxon>
    </lineage>
</organism>
<dbReference type="InterPro" id="IPR020422">
    <property type="entry name" value="TYR_PHOSPHATASE_DUAL_dom"/>
</dbReference>
<evidence type="ECO:0000256" key="2">
    <source>
        <dbReference type="ARBA" id="ARBA00022801"/>
    </source>
</evidence>
<evidence type="ECO:0000313" key="10">
    <source>
        <dbReference type="Proteomes" id="UP000472263"/>
    </source>
</evidence>
<dbReference type="SUPFAM" id="SSF52799">
    <property type="entry name" value="(Phosphotyrosine protein) phosphatases II"/>
    <property type="match status" value="1"/>
</dbReference>
<keyword evidence="6" id="KW-0812">Transmembrane</keyword>
<dbReference type="InterPro" id="IPR000387">
    <property type="entry name" value="Tyr_Pase_dom"/>
</dbReference>
<evidence type="ECO:0000313" key="9">
    <source>
        <dbReference type="Ensembl" id="ENSMMDP00005046030.1"/>
    </source>
</evidence>
<dbReference type="PANTHER" id="PTHR45961">
    <property type="entry name" value="IP21249P"/>
    <property type="match status" value="1"/>
</dbReference>
<proteinExistence type="inferred from homology"/>
<dbReference type="InterPro" id="IPR029021">
    <property type="entry name" value="Prot-tyrosine_phosphatase-like"/>
</dbReference>
<dbReference type="AlphaFoldDB" id="A0A667ZT06"/>
<evidence type="ECO:0000256" key="4">
    <source>
        <dbReference type="ARBA" id="ARBA00047761"/>
    </source>
</evidence>
<dbReference type="InterPro" id="IPR020420">
    <property type="entry name" value="Atypical_DUSP_subfamB"/>
</dbReference>
<dbReference type="PROSITE" id="PS00383">
    <property type="entry name" value="TYR_PHOSPHATASE_1"/>
    <property type="match status" value="1"/>
</dbReference>
<dbReference type="PROSITE" id="PS50056">
    <property type="entry name" value="TYR_PHOSPHATASE_2"/>
    <property type="match status" value="1"/>
</dbReference>
<dbReference type="SMART" id="SM00195">
    <property type="entry name" value="DSPc"/>
    <property type="match status" value="1"/>
</dbReference>
<dbReference type="CDD" id="cd14514">
    <property type="entry name" value="DUSP14-like"/>
    <property type="match status" value="1"/>
</dbReference>
<dbReference type="GO" id="GO:0004722">
    <property type="term" value="F:protein serine/threonine phosphatase activity"/>
    <property type="evidence" value="ECO:0007669"/>
    <property type="project" value="UniProtKB-EC"/>
</dbReference>
<keyword evidence="10" id="KW-1185">Reference proteome</keyword>
<name>A0A667ZT06_9TELE</name>
<dbReference type="Gene3D" id="3.90.190.10">
    <property type="entry name" value="Protein tyrosine phosphatase superfamily"/>
    <property type="match status" value="1"/>
</dbReference>
<dbReference type="Proteomes" id="UP000472263">
    <property type="component" value="Chromosome 13"/>
</dbReference>
<dbReference type="Pfam" id="PF00782">
    <property type="entry name" value="DSPc"/>
    <property type="match status" value="1"/>
</dbReference>
<keyword evidence="3" id="KW-0904">Protein phosphatase</keyword>
<dbReference type="PROSITE" id="PS50054">
    <property type="entry name" value="TYR_PHOSPHATASE_DUAL"/>
    <property type="match status" value="1"/>
</dbReference>
<evidence type="ECO:0000259" key="8">
    <source>
        <dbReference type="PROSITE" id="PS50056"/>
    </source>
</evidence>
<reference evidence="9" key="2">
    <citation type="submission" date="2025-08" db="UniProtKB">
        <authorList>
            <consortium name="Ensembl"/>
        </authorList>
    </citation>
    <scope>IDENTIFICATION</scope>
</reference>
<dbReference type="PANTHER" id="PTHR45961:SF10">
    <property type="entry name" value="DUAL SPECIFICITY PROTEIN PHOSPHATASE 14-LIKE"/>
    <property type="match status" value="1"/>
</dbReference>
<reference evidence="9" key="1">
    <citation type="submission" date="2019-06" db="EMBL/GenBank/DDBJ databases">
        <authorList>
            <consortium name="Wellcome Sanger Institute Data Sharing"/>
        </authorList>
    </citation>
    <scope>NUCLEOTIDE SEQUENCE [LARGE SCALE GENOMIC DNA]</scope>
</reference>
<feature type="domain" description="Tyrosine specific protein phosphatases" evidence="8">
    <location>
        <begin position="101"/>
        <end position="160"/>
    </location>
</feature>
<evidence type="ECO:0000256" key="6">
    <source>
        <dbReference type="SAM" id="Phobius"/>
    </source>
</evidence>
<evidence type="ECO:0000256" key="1">
    <source>
        <dbReference type="ARBA" id="ARBA00008601"/>
    </source>
</evidence>
<feature type="transmembrane region" description="Helical" evidence="6">
    <location>
        <begin position="22"/>
        <end position="49"/>
    </location>
</feature>
<dbReference type="Ensembl" id="ENSMMDT00005046933.1">
    <property type="protein sequence ID" value="ENSMMDP00005046030.1"/>
    <property type="gene ID" value="ENSMMDG00005021068.1"/>
</dbReference>
<sequence>QLLQHCASKIKLNYKLKENRKYIYVSVGCAVCCVQVIMSVCQVTGGLFLSGLDAARSRSLISSRNITLIINASGQDVSYPHGPGVEVVPVPVPDSPHAPLARYFEPVAERIDGNRTGNTLVHCTAGRSRSAALVIAYLMRCEGVSLRQAHEALLEKRPHIRPNAGFWRQLMEYERALFGRNTVRMTVTSCGVLPEALDPDGAAAYCINI</sequence>
<dbReference type="InterPro" id="IPR000340">
    <property type="entry name" value="Dual-sp_phosphatase_cat-dom"/>
</dbReference>
<protein>
    <submittedName>
        <fullName evidence="9">Uncharacterized protein</fullName>
    </submittedName>
</protein>
<dbReference type="InterPro" id="IPR016130">
    <property type="entry name" value="Tyr_Pase_AS"/>
</dbReference>
<dbReference type="InterPro" id="IPR052103">
    <property type="entry name" value="Dual_spec_Phospatases"/>
</dbReference>
<dbReference type="InParanoid" id="A0A667ZT06"/>
<dbReference type="GeneTree" id="ENSGT00940000165563"/>
<accession>A0A667ZT06</accession>
<keyword evidence="6" id="KW-1133">Transmembrane helix</keyword>
<dbReference type="PRINTS" id="PR01910">
    <property type="entry name" value="ADSPHPHTASEB"/>
</dbReference>